<sequence length="47" mass="5681">MTDKRVRKKKKDRRLPKPFVTSIAERLYAQNFRFSVFRRAARAVRKG</sequence>
<organism evidence="1 2">
    <name type="scientific">Desulfofundulus kuznetsovii (strain DSM 6115 / VKM B-1805 / 17)</name>
    <name type="common">Desulfotomaculum kuznetsovii</name>
    <dbReference type="NCBI Taxonomy" id="760568"/>
    <lineage>
        <taxon>Bacteria</taxon>
        <taxon>Bacillati</taxon>
        <taxon>Bacillota</taxon>
        <taxon>Clostridia</taxon>
        <taxon>Eubacteriales</taxon>
        <taxon>Peptococcaceae</taxon>
        <taxon>Desulfofundulus</taxon>
    </lineage>
</organism>
<evidence type="ECO:0000313" key="2">
    <source>
        <dbReference type="Proteomes" id="UP000009229"/>
    </source>
</evidence>
<evidence type="ECO:0000313" key="1">
    <source>
        <dbReference type="EMBL" id="AEG15190.1"/>
    </source>
</evidence>
<accession>A0AAU8PPY9</accession>
<dbReference type="AlphaFoldDB" id="A0AAU8PPY9"/>
<protein>
    <submittedName>
        <fullName evidence="1">Uncharacterized protein</fullName>
    </submittedName>
</protein>
<gene>
    <name evidence="1" type="ordered locus">Desku_1610</name>
</gene>
<dbReference type="KEGG" id="dku:Desku_1610"/>
<dbReference type="RefSeq" id="WP_013822705.1">
    <property type="nucleotide sequence ID" value="NC_015573.1"/>
</dbReference>
<keyword evidence="2" id="KW-1185">Reference proteome</keyword>
<name>A0AAU8PPY9_DESK7</name>
<reference evidence="2" key="1">
    <citation type="submission" date="2011-05" db="EMBL/GenBank/DDBJ databases">
        <title>Complete sequence of Desulfotomaculum kuznetsovii DSM 6115.</title>
        <authorList>
            <person name="Lucas S."/>
            <person name="Han J."/>
            <person name="Lapidus A."/>
            <person name="Cheng J.-F."/>
            <person name="Goodwin L."/>
            <person name="Pitluck S."/>
            <person name="Peters L."/>
            <person name="Mikhailova N."/>
            <person name="Lu M."/>
            <person name="Saunders E."/>
            <person name="Han C."/>
            <person name="Tapia R."/>
            <person name="Land M."/>
            <person name="Hauser L."/>
            <person name="Kyrpides N."/>
            <person name="Ivanova N."/>
            <person name="Pagani I."/>
            <person name="Nazina T."/>
            <person name="Ivanova A."/>
            <person name="Parshina S."/>
            <person name="Kuever J."/>
            <person name="Muyzer G."/>
            <person name="Plugge C."/>
            <person name="Stams A."/>
            <person name="Woyke T."/>
        </authorList>
    </citation>
    <scope>NUCLEOTIDE SEQUENCE [LARGE SCALE GENOMIC DNA]</scope>
    <source>
        <strain evidence="2">DSM 6115 / VKM B-1805 / 17</strain>
    </source>
</reference>
<dbReference type="EMBL" id="CP002770">
    <property type="protein sequence ID" value="AEG15190.1"/>
    <property type="molecule type" value="Genomic_DNA"/>
</dbReference>
<dbReference type="Proteomes" id="UP000009229">
    <property type="component" value="Chromosome"/>
</dbReference>
<proteinExistence type="predicted"/>